<comment type="caution">
    <text evidence="2">The sequence shown here is derived from an EMBL/GenBank/DDBJ whole genome shotgun (WGS) entry which is preliminary data.</text>
</comment>
<gene>
    <name evidence="2" type="ORF">Acr_27g0007110</name>
</gene>
<evidence type="ECO:0000313" key="3">
    <source>
        <dbReference type="Proteomes" id="UP000585474"/>
    </source>
</evidence>
<protein>
    <submittedName>
        <fullName evidence="2">Leucine-rich repeat (LRR) family protein</fullName>
    </submittedName>
</protein>
<dbReference type="EMBL" id="BJWL01000027">
    <property type="protein sequence ID" value="GFZ18972.1"/>
    <property type="molecule type" value="Genomic_DNA"/>
</dbReference>
<feature type="region of interest" description="Disordered" evidence="1">
    <location>
        <begin position="38"/>
        <end position="137"/>
    </location>
</feature>
<evidence type="ECO:0000313" key="2">
    <source>
        <dbReference type="EMBL" id="GFZ18972.1"/>
    </source>
</evidence>
<name>A0A7J0H799_9ERIC</name>
<feature type="compositionally biased region" description="Gly residues" evidence="1">
    <location>
        <begin position="72"/>
        <end position="87"/>
    </location>
</feature>
<organism evidence="2 3">
    <name type="scientific">Actinidia rufa</name>
    <dbReference type="NCBI Taxonomy" id="165716"/>
    <lineage>
        <taxon>Eukaryota</taxon>
        <taxon>Viridiplantae</taxon>
        <taxon>Streptophyta</taxon>
        <taxon>Embryophyta</taxon>
        <taxon>Tracheophyta</taxon>
        <taxon>Spermatophyta</taxon>
        <taxon>Magnoliopsida</taxon>
        <taxon>eudicotyledons</taxon>
        <taxon>Gunneridae</taxon>
        <taxon>Pentapetalae</taxon>
        <taxon>asterids</taxon>
        <taxon>Ericales</taxon>
        <taxon>Actinidiaceae</taxon>
        <taxon>Actinidia</taxon>
    </lineage>
</organism>
<dbReference type="Proteomes" id="UP000585474">
    <property type="component" value="Unassembled WGS sequence"/>
</dbReference>
<keyword evidence="3" id="KW-1185">Reference proteome</keyword>
<feature type="compositionally biased region" description="Gly residues" evidence="1">
    <location>
        <begin position="120"/>
        <end position="137"/>
    </location>
</feature>
<proteinExistence type="predicted"/>
<accession>A0A7J0H799</accession>
<dbReference type="AlphaFoldDB" id="A0A7J0H799"/>
<feature type="compositionally biased region" description="Gly residues" evidence="1">
    <location>
        <begin position="95"/>
        <end position="113"/>
    </location>
</feature>
<evidence type="ECO:0000256" key="1">
    <source>
        <dbReference type="SAM" id="MobiDB-lite"/>
    </source>
</evidence>
<feature type="compositionally biased region" description="Acidic residues" evidence="1">
    <location>
        <begin position="55"/>
        <end position="71"/>
    </location>
</feature>
<reference evidence="2 3" key="1">
    <citation type="submission" date="2019-07" db="EMBL/GenBank/DDBJ databases">
        <title>De Novo Assembly of kiwifruit Actinidia rufa.</title>
        <authorList>
            <person name="Sugita-Konishi S."/>
            <person name="Sato K."/>
            <person name="Mori E."/>
            <person name="Abe Y."/>
            <person name="Kisaki G."/>
            <person name="Hamano K."/>
            <person name="Suezawa K."/>
            <person name="Otani M."/>
            <person name="Fukuda T."/>
            <person name="Manabe T."/>
            <person name="Gomi K."/>
            <person name="Tabuchi M."/>
            <person name="Akimitsu K."/>
            <person name="Kataoka I."/>
        </authorList>
    </citation>
    <scope>NUCLEOTIDE SEQUENCE [LARGE SCALE GENOMIC DNA]</scope>
    <source>
        <strain evidence="3">cv. Fuchu</strain>
    </source>
</reference>
<sequence>MVPPGPIPPPSFDVLFAFEPDVAVGFSVGRDGNDEIGGVPLTDELRGGAGGEVGVGEDDEGTEGGGGEDVEPGGGGEIFGGGTAGGEPDGEEGVSLGGGGGDFSVGFATGGGGESEEGGDGTSVGGGGEATEGGGGGGKFLMEVEVGVNWQQEAVIEAEMVGEREVEMVGEREVVMLEGMEEVKPLGVVKAVVMVEGPKELPVEEIGEVGLSWTGTKEPVCQNFDRAELWEGMWWLKNLKEKGKGVLVG</sequence>